<dbReference type="CDD" id="cd02065">
    <property type="entry name" value="B12-binding_like"/>
    <property type="match status" value="1"/>
</dbReference>
<keyword evidence="1" id="KW-0479">Metal-binding</keyword>
<comment type="caution">
    <text evidence="4">The sequence shown here is derived from an EMBL/GenBank/DDBJ whole genome shotgun (WGS) entry which is preliminary data.</text>
</comment>
<dbReference type="Gene3D" id="3.40.50.280">
    <property type="entry name" value="Cobalamin-binding domain"/>
    <property type="match status" value="1"/>
</dbReference>
<dbReference type="Pfam" id="PF02607">
    <property type="entry name" value="B12-binding_2"/>
    <property type="match status" value="1"/>
</dbReference>
<dbReference type="InterPro" id="IPR036594">
    <property type="entry name" value="Meth_synthase_dom"/>
</dbReference>
<dbReference type="SUPFAM" id="SSF52242">
    <property type="entry name" value="Cobalamin (vitamin B12)-binding domain"/>
    <property type="match status" value="1"/>
</dbReference>
<dbReference type="InterPro" id="IPR036724">
    <property type="entry name" value="Cobalamin-bd_sf"/>
</dbReference>
<keyword evidence="5" id="KW-1185">Reference proteome</keyword>
<dbReference type="PANTHER" id="PTHR45833:SF1">
    <property type="entry name" value="METHIONINE SYNTHASE"/>
    <property type="match status" value="1"/>
</dbReference>
<keyword evidence="2" id="KW-0170">Cobalt</keyword>
<proteinExistence type="predicted"/>
<dbReference type="RefSeq" id="WP_066268960.1">
    <property type="nucleotide sequence ID" value="NZ_JARMAB010000012.1"/>
</dbReference>
<organism evidence="4 5">
    <name type="scientific">Heyndrickxia acidicola</name>
    <dbReference type="NCBI Taxonomy" id="209389"/>
    <lineage>
        <taxon>Bacteria</taxon>
        <taxon>Bacillati</taxon>
        <taxon>Bacillota</taxon>
        <taxon>Bacilli</taxon>
        <taxon>Bacillales</taxon>
        <taxon>Bacillaceae</taxon>
        <taxon>Heyndrickxia</taxon>
    </lineage>
</organism>
<evidence type="ECO:0000259" key="3">
    <source>
        <dbReference type="PROSITE" id="PS51332"/>
    </source>
</evidence>
<name>A0ABU6MFA2_9BACI</name>
<accession>A0ABU6MFA2</accession>
<dbReference type="Proteomes" id="UP001341444">
    <property type="component" value="Unassembled WGS sequence"/>
</dbReference>
<gene>
    <name evidence="4" type="ORF">P4T90_09765</name>
</gene>
<evidence type="ECO:0000256" key="2">
    <source>
        <dbReference type="ARBA" id="ARBA00023285"/>
    </source>
</evidence>
<dbReference type="Pfam" id="PF02310">
    <property type="entry name" value="B12-binding"/>
    <property type="match status" value="1"/>
</dbReference>
<dbReference type="PROSITE" id="PS51332">
    <property type="entry name" value="B12_BINDING"/>
    <property type="match status" value="1"/>
</dbReference>
<dbReference type="InterPro" id="IPR003759">
    <property type="entry name" value="Cbl-bd_cap"/>
</dbReference>
<feature type="domain" description="B12-binding" evidence="3">
    <location>
        <begin position="90"/>
        <end position="217"/>
    </location>
</feature>
<evidence type="ECO:0000313" key="4">
    <source>
        <dbReference type="EMBL" id="MED1203363.1"/>
    </source>
</evidence>
<dbReference type="PANTHER" id="PTHR45833">
    <property type="entry name" value="METHIONINE SYNTHASE"/>
    <property type="match status" value="1"/>
</dbReference>
<dbReference type="Gene3D" id="1.10.1240.10">
    <property type="entry name" value="Methionine synthase domain"/>
    <property type="match status" value="1"/>
</dbReference>
<dbReference type="InterPro" id="IPR006158">
    <property type="entry name" value="Cobalamin-bd"/>
</dbReference>
<evidence type="ECO:0000256" key="1">
    <source>
        <dbReference type="ARBA" id="ARBA00022723"/>
    </source>
</evidence>
<dbReference type="InterPro" id="IPR050554">
    <property type="entry name" value="Met_Synthase/Corrinoid"/>
</dbReference>
<reference evidence="4 5" key="1">
    <citation type="submission" date="2023-03" db="EMBL/GenBank/DDBJ databases">
        <title>Bacillus Genome Sequencing.</title>
        <authorList>
            <person name="Dunlap C."/>
        </authorList>
    </citation>
    <scope>NUCLEOTIDE SEQUENCE [LARGE SCALE GENOMIC DNA]</scope>
    <source>
        <strain evidence="4 5">B-23453</strain>
    </source>
</reference>
<sequence>MEQMDSFVRSLLSGDQELAWNIVLDESNNGKTSLEIYEDLVTIGMRKIGEMWENNVISVADEHLATSTCEYVLSRYRYHKENSFKPKDGRRKALFLCVENEQHSIGLKLVSLLFEEHGWESRMLGANLPKEYAIKMAGEWQPDVIGLSITIAYHTSTLNSYIETLENMPAKPTVMLGGRLTPTMNFSALCSPKTQILPTLDTVDEWLVRLQSEENVNAIR</sequence>
<protein>
    <submittedName>
        <fullName evidence="4">Cobalamin-dependent protein</fullName>
    </submittedName>
</protein>
<evidence type="ECO:0000313" key="5">
    <source>
        <dbReference type="Proteomes" id="UP001341444"/>
    </source>
</evidence>
<dbReference type="EMBL" id="JARMAB010000012">
    <property type="protein sequence ID" value="MED1203363.1"/>
    <property type="molecule type" value="Genomic_DNA"/>
</dbReference>